<dbReference type="PANTHER" id="PTHR47814">
    <property type="entry name" value="PEPTIDYL-TRNA HYDROLASE ARFB"/>
    <property type="match status" value="1"/>
</dbReference>
<dbReference type="Gene3D" id="3.30.160.20">
    <property type="match status" value="1"/>
</dbReference>
<dbReference type="GO" id="GO:0003747">
    <property type="term" value="F:translation release factor activity"/>
    <property type="evidence" value="ECO:0007669"/>
    <property type="project" value="InterPro"/>
</dbReference>
<dbReference type="GO" id="GO:0043022">
    <property type="term" value="F:ribosome binding"/>
    <property type="evidence" value="ECO:0007669"/>
    <property type="project" value="TreeGrafter"/>
</dbReference>
<dbReference type="PANTHER" id="PTHR47814:SF1">
    <property type="entry name" value="PEPTIDYL-TRNA HYDROLASE ARFB"/>
    <property type="match status" value="1"/>
</dbReference>
<accession>A0AAW6TX99</accession>
<comment type="caution">
    <text evidence="3">The sequence shown here is derived from an EMBL/GenBank/DDBJ whole genome shotgun (WGS) entry which is preliminary data.</text>
</comment>
<dbReference type="EMBL" id="JASCXX010000018">
    <property type="protein sequence ID" value="MDI6450255.1"/>
    <property type="molecule type" value="Genomic_DNA"/>
</dbReference>
<dbReference type="Proteomes" id="UP001431776">
    <property type="component" value="Unassembled WGS sequence"/>
</dbReference>
<evidence type="ECO:0000259" key="2">
    <source>
        <dbReference type="Pfam" id="PF00472"/>
    </source>
</evidence>
<dbReference type="AlphaFoldDB" id="A0AAW6TX99"/>
<keyword evidence="4" id="KW-1185">Reference proteome</keyword>
<dbReference type="NCBIfam" id="NF006718">
    <property type="entry name" value="PRK09256.1"/>
    <property type="match status" value="1"/>
</dbReference>
<dbReference type="GO" id="GO:0072344">
    <property type="term" value="P:rescue of stalled ribosome"/>
    <property type="evidence" value="ECO:0007669"/>
    <property type="project" value="TreeGrafter"/>
</dbReference>
<dbReference type="EC" id="3.1.1.29" evidence="3"/>
<name>A0AAW6TX99_9BACT</name>
<sequence length="139" mass="15707">MLEIVANTQIDENELLFKASRSGGPGGQNVNKLNTRVTLLFDVVGSPGLSDEQKQRVLQSLSTRIDKQGVLRVVSQRFRTQAANRQAAIERFVQLLADVLAPRPVRRKTKAPAGARQRRLDDKKHRSRLKQQRSGRDWP</sequence>
<reference evidence="3" key="1">
    <citation type="submission" date="2023-05" db="EMBL/GenBank/DDBJ databases">
        <title>Anaerotaeda fermentans gen. nov., sp. nov., a novel anaerobic planctomycete of the new family within the order Sedimentisphaerales isolated from Taman Peninsula, Russia.</title>
        <authorList>
            <person name="Khomyakova M.A."/>
            <person name="Merkel A.Y."/>
            <person name="Slobodkin A.I."/>
        </authorList>
    </citation>
    <scope>NUCLEOTIDE SEQUENCE</scope>
    <source>
        <strain evidence="3">M17dextr</strain>
    </source>
</reference>
<evidence type="ECO:0000313" key="4">
    <source>
        <dbReference type="Proteomes" id="UP001431776"/>
    </source>
</evidence>
<dbReference type="GO" id="GO:0004045">
    <property type="term" value="F:peptidyl-tRNA hydrolase activity"/>
    <property type="evidence" value="ECO:0007669"/>
    <property type="project" value="UniProtKB-EC"/>
</dbReference>
<gene>
    <name evidence="3" type="primary">arfB</name>
    <name evidence="3" type="ORF">QJ522_14440</name>
</gene>
<organism evidence="3 4">
    <name type="scientific">Anaerobaca lacustris</name>
    <dbReference type="NCBI Taxonomy" id="3044600"/>
    <lineage>
        <taxon>Bacteria</taxon>
        <taxon>Pseudomonadati</taxon>
        <taxon>Planctomycetota</taxon>
        <taxon>Phycisphaerae</taxon>
        <taxon>Sedimentisphaerales</taxon>
        <taxon>Anaerobacaceae</taxon>
        <taxon>Anaerobaca</taxon>
    </lineage>
</organism>
<proteinExistence type="predicted"/>
<dbReference type="Pfam" id="PF00472">
    <property type="entry name" value="RF-1"/>
    <property type="match status" value="1"/>
</dbReference>
<feature type="region of interest" description="Disordered" evidence="1">
    <location>
        <begin position="103"/>
        <end position="139"/>
    </location>
</feature>
<keyword evidence="3" id="KW-0378">Hydrolase</keyword>
<protein>
    <submittedName>
        <fullName evidence="3">Alternative ribosome rescue aminoacyl-tRNA hydrolase ArfB</fullName>
        <ecNumber evidence="3">3.1.1.29</ecNumber>
    </submittedName>
</protein>
<evidence type="ECO:0000256" key="1">
    <source>
        <dbReference type="SAM" id="MobiDB-lite"/>
    </source>
</evidence>
<dbReference type="SUPFAM" id="SSF110916">
    <property type="entry name" value="Peptidyl-tRNA hydrolase domain-like"/>
    <property type="match status" value="1"/>
</dbReference>
<dbReference type="RefSeq" id="WP_349245666.1">
    <property type="nucleotide sequence ID" value="NZ_JASCXX010000018.1"/>
</dbReference>
<evidence type="ECO:0000313" key="3">
    <source>
        <dbReference type="EMBL" id="MDI6450255.1"/>
    </source>
</evidence>
<dbReference type="InterPro" id="IPR000352">
    <property type="entry name" value="Pep_chain_release_fac_I"/>
</dbReference>
<feature type="domain" description="Prokaryotic-type class I peptide chain release factors" evidence="2">
    <location>
        <begin position="8"/>
        <end position="133"/>
    </location>
</feature>